<feature type="region of interest" description="Disordered" evidence="1">
    <location>
        <begin position="33"/>
        <end position="67"/>
    </location>
</feature>
<protein>
    <recommendedName>
        <fullName evidence="2">C2H2-type domain-containing protein</fullName>
    </recommendedName>
</protein>
<dbReference type="SUPFAM" id="SSF81383">
    <property type="entry name" value="F-box domain"/>
    <property type="match status" value="1"/>
</dbReference>
<dbReference type="CDD" id="cd09917">
    <property type="entry name" value="F-box_SF"/>
    <property type="match status" value="1"/>
</dbReference>
<dbReference type="RefSeq" id="XP_056769354.1">
    <property type="nucleotide sequence ID" value="XM_056905247.1"/>
</dbReference>
<feature type="compositionally biased region" description="Polar residues" evidence="1">
    <location>
        <begin position="55"/>
        <end position="66"/>
    </location>
</feature>
<proteinExistence type="predicted"/>
<dbReference type="Proteomes" id="UP001213681">
    <property type="component" value="Unassembled WGS sequence"/>
</dbReference>
<name>A0AAD6G6L9_9EURO</name>
<evidence type="ECO:0000259" key="2">
    <source>
        <dbReference type="PROSITE" id="PS00028"/>
    </source>
</evidence>
<evidence type="ECO:0000313" key="3">
    <source>
        <dbReference type="EMBL" id="KAJ5460312.1"/>
    </source>
</evidence>
<dbReference type="AlphaFoldDB" id="A0AAD6G6L9"/>
<reference evidence="3" key="2">
    <citation type="journal article" date="2023" name="IMA Fungus">
        <title>Comparative genomic study of the Penicillium genus elucidates a diverse pangenome and 15 lateral gene transfer events.</title>
        <authorList>
            <person name="Petersen C."/>
            <person name="Sorensen T."/>
            <person name="Nielsen M.R."/>
            <person name="Sondergaard T.E."/>
            <person name="Sorensen J.L."/>
            <person name="Fitzpatrick D.A."/>
            <person name="Frisvad J.C."/>
            <person name="Nielsen K.L."/>
        </authorList>
    </citation>
    <scope>NUCLEOTIDE SEQUENCE</scope>
    <source>
        <strain evidence="3">IBT 16125</strain>
    </source>
</reference>
<dbReference type="PROSITE" id="PS00028">
    <property type="entry name" value="ZINC_FINGER_C2H2_1"/>
    <property type="match status" value="1"/>
</dbReference>
<feature type="domain" description="C2H2-type" evidence="2">
    <location>
        <begin position="348"/>
        <end position="371"/>
    </location>
</feature>
<evidence type="ECO:0000256" key="1">
    <source>
        <dbReference type="SAM" id="MobiDB-lite"/>
    </source>
</evidence>
<gene>
    <name evidence="3" type="ORF">N7458_001864</name>
</gene>
<dbReference type="GeneID" id="81595490"/>
<accession>A0AAD6G6L9</accession>
<dbReference type="InterPro" id="IPR036047">
    <property type="entry name" value="F-box-like_dom_sf"/>
</dbReference>
<reference evidence="3" key="1">
    <citation type="submission" date="2022-12" db="EMBL/GenBank/DDBJ databases">
        <authorList>
            <person name="Petersen C."/>
        </authorList>
    </citation>
    <scope>NUCLEOTIDE SEQUENCE</scope>
    <source>
        <strain evidence="3">IBT 16125</strain>
    </source>
</reference>
<dbReference type="InterPro" id="IPR013087">
    <property type="entry name" value="Znf_C2H2_type"/>
</dbReference>
<dbReference type="EMBL" id="JAPVEA010000002">
    <property type="protein sequence ID" value="KAJ5460312.1"/>
    <property type="molecule type" value="Genomic_DNA"/>
</dbReference>
<sequence length="509" mass="59159">MSLHLDFRSASGHAVSLLSTLDSRGVGSRPVYANEVPTPPVPPRDELLPVPSWSERPSPTPTNLLSSVDPPRRCHLPSAMTDLKLGMDPGSVPITPFCYFVAPELFTSPRVFHRFRDLPLEIHRIIFRFCDTPTLFHLMHTCSYSRLECLDLFWKFRDGNTWYRMDVGENESFGQYPTVYDCPEFASRVTQVEIYVSHYVCGREAEFWERFQDIFSSAQRVVFFDPCLGQWSFTRIIQDHKGEKYAMSELMALVPPNITAFVATPREGEGAGLRSRLWSMQDSRLSLVQDSWTPMRVVLPPRRVRPGILNCFLTSGQLGRKAIREKYGAEWLTWKTYVLYADASGIDCPYPDCNRKFPNEGEWEWHLPEYHGRTSRNALKQGKLTYCRNTPAELKAVLDEKQRRIDQANLMRRIAGKELIQRYRQHGEQGTHRFKEALSEQLKEYGFSSYAGSLHQWELWQNFPSEWQDGWDDEPGYPEDYEVDSDQECPLEEDLDYDYVGEEYFVYPE</sequence>
<organism evidence="3 4">
    <name type="scientific">Penicillium daleae</name>
    <dbReference type="NCBI Taxonomy" id="63821"/>
    <lineage>
        <taxon>Eukaryota</taxon>
        <taxon>Fungi</taxon>
        <taxon>Dikarya</taxon>
        <taxon>Ascomycota</taxon>
        <taxon>Pezizomycotina</taxon>
        <taxon>Eurotiomycetes</taxon>
        <taxon>Eurotiomycetidae</taxon>
        <taxon>Eurotiales</taxon>
        <taxon>Aspergillaceae</taxon>
        <taxon>Penicillium</taxon>
    </lineage>
</organism>
<keyword evidence="4" id="KW-1185">Reference proteome</keyword>
<evidence type="ECO:0000313" key="4">
    <source>
        <dbReference type="Proteomes" id="UP001213681"/>
    </source>
</evidence>
<comment type="caution">
    <text evidence="3">The sequence shown here is derived from an EMBL/GenBank/DDBJ whole genome shotgun (WGS) entry which is preliminary data.</text>
</comment>